<keyword evidence="1" id="KW-0812">Transmembrane</keyword>
<protein>
    <submittedName>
        <fullName evidence="2">Uncharacterized protein</fullName>
    </submittedName>
</protein>
<organism evidence="2 3">
    <name type="scientific">Anoxybacteroides rupiense</name>
    <dbReference type="NCBI Taxonomy" id="311460"/>
    <lineage>
        <taxon>Bacteria</taxon>
        <taxon>Bacillati</taxon>
        <taxon>Bacillota</taxon>
        <taxon>Bacilli</taxon>
        <taxon>Bacillales</taxon>
        <taxon>Anoxybacillaceae</taxon>
        <taxon>Anoxybacteroides</taxon>
    </lineage>
</organism>
<dbReference type="RefSeq" id="WP_328216727.1">
    <property type="nucleotide sequence ID" value="NZ_JARTLI010000002.1"/>
</dbReference>
<dbReference type="Proteomes" id="UP001339962">
    <property type="component" value="Unassembled WGS sequence"/>
</dbReference>
<reference evidence="2 3" key="1">
    <citation type="submission" date="2023-03" db="EMBL/GenBank/DDBJ databases">
        <title>Bacillus Genome Sequencing.</title>
        <authorList>
            <person name="Dunlap C."/>
        </authorList>
    </citation>
    <scope>NUCLEOTIDE SEQUENCE [LARGE SCALE GENOMIC DNA]</scope>
    <source>
        <strain evidence="2 3">NRS-38</strain>
    </source>
</reference>
<sequence length="40" mass="4736">MEQEKTVDELLDELDWGWLPLLLVVLWVVVYGLVGWLDHI</sequence>
<proteinExistence type="predicted"/>
<dbReference type="EMBL" id="JARTLI010000002">
    <property type="protein sequence ID" value="MED5050602.1"/>
    <property type="molecule type" value="Genomic_DNA"/>
</dbReference>
<accession>A0ABD5IQP0</accession>
<keyword evidence="1" id="KW-0472">Membrane</keyword>
<comment type="caution">
    <text evidence="2">The sequence shown here is derived from an EMBL/GenBank/DDBJ whole genome shotgun (WGS) entry which is preliminary data.</text>
</comment>
<feature type="transmembrane region" description="Helical" evidence="1">
    <location>
        <begin position="16"/>
        <end position="37"/>
    </location>
</feature>
<keyword evidence="1" id="KW-1133">Transmembrane helix</keyword>
<evidence type="ECO:0000256" key="1">
    <source>
        <dbReference type="SAM" id="Phobius"/>
    </source>
</evidence>
<name>A0ABD5IQP0_9BACL</name>
<dbReference type="AlphaFoldDB" id="A0ABD5IQP0"/>
<gene>
    <name evidence="2" type="ORF">P9850_01795</name>
</gene>
<evidence type="ECO:0000313" key="2">
    <source>
        <dbReference type="EMBL" id="MED5050602.1"/>
    </source>
</evidence>
<evidence type="ECO:0000313" key="3">
    <source>
        <dbReference type="Proteomes" id="UP001339962"/>
    </source>
</evidence>